<evidence type="ECO:0000313" key="7">
    <source>
        <dbReference type="EMBL" id="OQP44128.1"/>
    </source>
</evidence>
<dbReference type="InterPro" id="IPR036286">
    <property type="entry name" value="LexA/Signal_pep-like_sf"/>
</dbReference>
<dbReference type="STRING" id="354355.SAMN05660816_06920"/>
<dbReference type="CDD" id="cd00093">
    <property type="entry name" value="HTH_XRE"/>
    <property type="match status" value="1"/>
</dbReference>
<keyword evidence="8" id="KW-1185">Reference proteome</keyword>
<dbReference type="GO" id="GO:0003677">
    <property type="term" value="F:DNA binding"/>
    <property type="evidence" value="ECO:0007669"/>
    <property type="project" value="UniProtKB-KW"/>
</dbReference>
<accession>A0A1V9EDD4</accession>
<sequence length="222" mass="24939">MANNDIDIGTRLKELRVRLKIKMPAIALATGIAKETLYKWEKGTKPSDINSYFILKRYLDKVEIKENLEGFELEIRKPATLRLPLDPNKPALPQLDGIASAGTVIFTGNEPELIVDRINAPFLGPSEGAVEILGESMEPTFKNGSRVIIIRLQNPEILDWGHYYLIIDRNLHITVKRIYQSTSIGSIVLVSDNPDQSRFTPIERSLDQVTAILKVVGSINKY</sequence>
<gene>
    <name evidence="7" type="ORF">A4H97_33700</name>
</gene>
<dbReference type="AlphaFoldDB" id="A0A1V9EDD4"/>
<keyword evidence="4" id="KW-0238">DNA-binding</keyword>
<evidence type="ECO:0000256" key="5">
    <source>
        <dbReference type="ARBA" id="ARBA00023163"/>
    </source>
</evidence>
<dbReference type="SUPFAM" id="SSF51306">
    <property type="entry name" value="LexA/Signal peptidase"/>
    <property type="match status" value="1"/>
</dbReference>
<protein>
    <recommendedName>
        <fullName evidence="6">HTH cro/C1-type domain-containing protein</fullName>
    </recommendedName>
</protein>
<dbReference type="Gene3D" id="1.10.260.40">
    <property type="entry name" value="lambda repressor-like DNA-binding domains"/>
    <property type="match status" value="1"/>
</dbReference>
<keyword evidence="1" id="KW-0645">Protease</keyword>
<dbReference type="InterPro" id="IPR010982">
    <property type="entry name" value="Lambda_DNA-bd_dom_sf"/>
</dbReference>
<keyword evidence="5" id="KW-0804">Transcription</keyword>
<dbReference type="SUPFAM" id="SSF47413">
    <property type="entry name" value="lambda repressor-like DNA-binding domains"/>
    <property type="match status" value="1"/>
</dbReference>
<dbReference type="PROSITE" id="PS50943">
    <property type="entry name" value="HTH_CROC1"/>
    <property type="match status" value="1"/>
</dbReference>
<dbReference type="InterPro" id="IPR039418">
    <property type="entry name" value="LexA-like"/>
</dbReference>
<dbReference type="InterPro" id="IPR019756">
    <property type="entry name" value="Pept_S26A_signal_pept_1_Ser-AS"/>
</dbReference>
<dbReference type="CDD" id="cd06529">
    <property type="entry name" value="S24_LexA-like"/>
    <property type="match status" value="1"/>
</dbReference>
<evidence type="ECO:0000256" key="4">
    <source>
        <dbReference type="ARBA" id="ARBA00023125"/>
    </source>
</evidence>
<dbReference type="PANTHER" id="PTHR40661">
    <property type="match status" value="1"/>
</dbReference>
<comment type="caution">
    <text evidence="7">The sequence shown here is derived from an EMBL/GenBank/DDBJ whole genome shotgun (WGS) entry which is preliminary data.</text>
</comment>
<dbReference type="GO" id="GO:0004252">
    <property type="term" value="F:serine-type endopeptidase activity"/>
    <property type="evidence" value="ECO:0007669"/>
    <property type="project" value="InterPro"/>
</dbReference>
<evidence type="ECO:0000256" key="1">
    <source>
        <dbReference type="ARBA" id="ARBA00022670"/>
    </source>
</evidence>
<dbReference type="Pfam" id="PF00717">
    <property type="entry name" value="Peptidase_S24"/>
    <property type="match status" value="1"/>
</dbReference>
<organism evidence="7 8">
    <name type="scientific">Niastella yeongjuensis</name>
    <dbReference type="NCBI Taxonomy" id="354355"/>
    <lineage>
        <taxon>Bacteria</taxon>
        <taxon>Pseudomonadati</taxon>
        <taxon>Bacteroidota</taxon>
        <taxon>Chitinophagia</taxon>
        <taxon>Chitinophagales</taxon>
        <taxon>Chitinophagaceae</taxon>
        <taxon>Niastella</taxon>
    </lineage>
</organism>
<keyword evidence="3" id="KW-0805">Transcription regulation</keyword>
<dbReference type="Proteomes" id="UP000192610">
    <property type="component" value="Unassembled WGS sequence"/>
</dbReference>
<reference evidence="8" key="1">
    <citation type="submission" date="2016-04" db="EMBL/GenBank/DDBJ databases">
        <authorList>
            <person name="Chen L."/>
            <person name="Zhuang W."/>
            <person name="Wang G."/>
        </authorList>
    </citation>
    <scope>NUCLEOTIDE SEQUENCE [LARGE SCALE GENOMIC DNA]</scope>
    <source>
        <strain evidence="8">17621</strain>
    </source>
</reference>
<evidence type="ECO:0000256" key="3">
    <source>
        <dbReference type="ARBA" id="ARBA00023015"/>
    </source>
</evidence>
<evidence type="ECO:0000256" key="2">
    <source>
        <dbReference type="ARBA" id="ARBA00022801"/>
    </source>
</evidence>
<dbReference type="GO" id="GO:0016020">
    <property type="term" value="C:membrane"/>
    <property type="evidence" value="ECO:0007669"/>
    <property type="project" value="InterPro"/>
</dbReference>
<dbReference type="InterPro" id="IPR015927">
    <property type="entry name" value="Peptidase_S24_S26A/B/C"/>
</dbReference>
<dbReference type="GO" id="GO:0006508">
    <property type="term" value="P:proteolysis"/>
    <property type="evidence" value="ECO:0007669"/>
    <property type="project" value="UniProtKB-KW"/>
</dbReference>
<dbReference type="EMBL" id="LVXG01000039">
    <property type="protein sequence ID" value="OQP44128.1"/>
    <property type="molecule type" value="Genomic_DNA"/>
</dbReference>
<proteinExistence type="predicted"/>
<evidence type="ECO:0000259" key="6">
    <source>
        <dbReference type="PROSITE" id="PS50943"/>
    </source>
</evidence>
<dbReference type="InterPro" id="IPR001387">
    <property type="entry name" value="Cro/C1-type_HTH"/>
</dbReference>
<dbReference type="Gene3D" id="2.10.109.10">
    <property type="entry name" value="Umud Fragment, subunit A"/>
    <property type="match status" value="1"/>
</dbReference>
<evidence type="ECO:0000313" key="8">
    <source>
        <dbReference type="Proteomes" id="UP000192610"/>
    </source>
</evidence>
<dbReference type="PANTHER" id="PTHR40661:SF3">
    <property type="entry name" value="FELS-1 PROPHAGE TRANSCRIPTIONAL REGULATOR"/>
    <property type="match status" value="1"/>
</dbReference>
<feature type="domain" description="HTH cro/C1-type" evidence="6">
    <location>
        <begin position="12"/>
        <end position="47"/>
    </location>
</feature>
<dbReference type="PROSITE" id="PS00501">
    <property type="entry name" value="SPASE_I_1"/>
    <property type="match status" value="1"/>
</dbReference>
<dbReference type="OrthoDB" id="796548at2"/>
<keyword evidence="2" id="KW-0378">Hydrolase</keyword>
<dbReference type="RefSeq" id="WP_081203042.1">
    <property type="nucleotide sequence ID" value="NZ_FOCZ01000028.1"/>
</dbReference>
<name>A0A1V9EDD4_9BACT</name>